<dbReference type="AlphaFoldDB" id="A0A8K0A2A0"/>
<gene>
    <name evidence="4" type="primary">CTHRC1</name>
    <name evidence="4" type="ORF">BLAG_LOCUS20047</name>
</gene>
<feature type="chain" id="PRO_5035470106" evidence="2">
    <location>
        <begin position="24"/>
        <end position="274"/>
    </location>
</feature>
<evidence type="ECO:0000256" key="2">
    <source>
        <dbReference type="SAM" id="SignalP"/>
    </source>
</evidence>
<evidence type="ECO:0000313" key="5">
    <source>
        <dbReference type="Proteomes" id="UP000838412"/>
    </source>
</evidence>
<dbReference type="Pfam" id="PF25815">
    <property type="entry name" value="CTHRC1_C"/>
    <property type="match status" value="1"/>
</dbReference>
<dbReference type="InterPro" id="IPR057873">
    <property type="entry name" value="CTHRC1_C"/>
</dbReference>
<dbReference type="Proteomes" id="UP000838412">
    <property type="component" value="Chromosome 5"/>
</dbReference>
<keyword evidence="5" id="KW-1185">Reference proteome</keyword>
<feature type="region of interest" description="Disordered" evidence="1">
    <location>
        <begin position="46"/>
        <end position="139"/>
    </location>
</feature>
<organism evidence="4 5">
    <name type="scientific">Branchiostoma lanceolatum</name>
    <name type="common">Common lancelet</name>
    <name type="synonym">Amphioxus lanceolatum</name>
    <dbReference type="NCBI Taxonomy" id="7740"/>
    <lineage>
        <taxon>Eukaryota</taxon>
        <taxon>Metazoa</taxon>
        <taxon>Chordata</taxon>
        <taxon>Cephalochordata</taxon>
        <taxon>Leptocardii</taxon>
        <taxon>Amphioxiformes</taxon>
        <taxon>Branchiostomatidae</taxon>
        <taxon>Branchiostoma</taxon>
    </lineage>
</organism>
<dbReference type="PANTHER" id="PTHR24637">
    <property type="entry name" value="COLLAGEN"/>
    <property type="match status" value="1"/>
</dbReference>
<protein>
    <submittedName>
        <fullName evidence="4">CTHRC1 protein</fullName>
    </submittedName>
</protein>
<dbReference type="InterPro" id="IPR008160">
    <property type="entry name" value="Collagen"/>
</dbReference>
<reference evidence="4" key="1">
    <citation type="submission" date="2022-01" db="EMBL/GenBank/DDBJ databases">
        <authorList>
            <person name="Braso-Vives M."/>
        </authorList>
    </citation>
    <scope>NUCLEOTIDE SEQUENCE</scope>
</reference>
<accession>A0A8K0A2A0</accession>
<dbReference type="OrthoDB" id="5983381at2759"/>
<evidence type="ECO:0000256" key="1">
    <source>
        <dbReference type="SAM" id="MobiDB-lite"/>
    </source>
</evidence>
<keyword evidence="2" id="KW-0732">Signal</keyword>
<dbReference type="EMBL" id="OV696690">
    <property type="protein sequence ID" value="CAH1266458.1"/>
    <property type="molecule type" value="Genomic_DNA"/>
</dbReference>
<feature type="signal peptide" evidence="2">
    <location>
        <begin position="1"/>
        <end position="23"/>
    </location>
</feature>
<dbReference type="Pfam" id="PF01391">
    <property type="entry name" value="Collagen"/>
    <property type="match status" value="1"/>
</dbReference>
<feature type="domain" description="CTHRC1 C-terminal" evidence="3">
    <location>
        <begin position="143"/>
        <end position="265"/>
    </location>
</feature>
<proteinExistence type="predicted"/>
<name>A0A8K0A2A0_BRALA</name>
<sequence length="274" mass="28127">MAIYSCFAVTVVVLAMLTQKSHSQDVRTGQFTQCCGSCVSGPQGSPGIPGNNGLPGNHGVPGNIGAPGRDGAKGDQGEQGLIGGEGAKGDRGEQGQTGGDGAKGDRGEQGQTGGDGAKGDRGEQGPPGEKGETGSPSAPTRYKVKQCVWNNLDNGVDSGKIMDCQFHKVSSTTALRLTWNGTIRYAGSTGGCARWFFTVNGTECADPAPIDGVVYTPGVNIHRVSTIDGLCYNLPAGSLDVGRCAGLSYLVGDANTGFNSYSRMILEELDMSAD</sequence>
<evidence type="ECO:0000313" key="4">
    <source>
        <dbReference type="EMBL" id="CAH1266458.1"/>
    </source>
</evidence>
<evidence type="ECO:0000259" key="3">
    <source>
        <dbReference type="Pfam" id="PF25815"/>
    </source>
</evidence>
<feature type="compositionally biased region" description="Low complexity" evidence="1">
    <location>
        <begin position="46"/>
        <end position="63"/>
    </location>
</feature>